<keyword evidence="2" id="KW-1185">Reference proteome</keyword>
<protein>
    <submittedName>
        <fullName evidence="1">Uncharacterized protein</fullName>
    </submittedName>
</protein>
<sequence>MQPEKKWCRWTPENIASAISLRSVTPKGYRYLRKNGHPLPALSTLRKWAATISVGPHTSTACIKLLDEFERKEKINDEALKYIAGYVAYKFKNKYRSLGDKYSIPVDNVVAPHDWIELFSRGGLLTPNGELLEAARILNAEFYATHRTTLSKEKHIFRKLTEKQC</sequence>
<dbReference type="AlphaFoldDB" id="A0ABD2N055"/>
<evidence type="ECO:0000313" key="1">
    <source>
        <dbReference type="EMBL" id="KAL3271835.1"/>
    </source>
</evidence>
<gene>
    <name evidence="1" type="ORF">HHI36_022305</name>
</gene>
<organism evidence="1 2">
    <name type="scientific">Cryptolaemus montrouzieri</name>
    <dbReference type="NCBI Taxonomy" id="559131"/>
    <lineage>
        <taxon>Eukaryota</taxon>
        <taxon>Metazoa</taxon>
        <taxon>Ecdysozoa</taxon>
        <taxon>Arthropoda</taxon>
        <taxon>Hexapoda</taxon>
        <taxon>Insecta</taxon>
        <taxon>Pterygota</taxon>
        <taxon>Neoptera</taxon>
        <taxon>Endopterygota</taxon>
        <taxon>Coleoptera</taxon>
        <taxon>Polyphaga</taxon>
        <taxon>Cucujiformia</taxon>
        <taxon>Coccinelloidea</taxon>
        <taxon>Coccinellidae</taxon>
        <taxon>Scymninae</taxon>
        <taxon>Scymnini</taxon>
        <taxon>Cryptolaemus</taxon>
    </lineage>
</organism>
<dbReference type="Proteomes" id="UP001516400">
    <property type="component" value="Unassembled WGS sequence"/>
</dbReference>
<reference evidence="1 2" key="1">
    <citation type="journal article" date="2021" name="BMC Biol.">
        <title>Horizontally acquired antibacterial genes associated with adaptive radiation of ladybird beetles.</title>
        <authorList>
            <person name="Li H.S."/>
            <person name="Tang X.F."/>
            <person name="Huang Y.H."/>
            <person name="Xu Z.Y."/>
            <person name="Chen M.L."/>
            <person name="Du X.Y."/>
            <person name="Qiu B.Y."/>
            <person name="Chen P.T."/>
            <person name="Zhang W."/>
            <person name="Slipinski A."/>
            <person name="Escalona H.E."/>
            <person name="Waterhouse R.M."/>
            <person name="Zwick A."/>
            <person name="Pang H."/>
        </authorList>
    </citation>
    <scope>NUCLEOTIDE SEQUENCE [LARGE SCALE GENOMIC DNA]</scope>
    <source>
        <strain evidence="1">SYSU2018</strain>
    </source>
</reference>
<comment type="caution">
    <text evidence="1">The sequence shown here is derived from an EMBL/GenBank/DDBJ whole genome shotgun (WGS) entry which is preliminary data.</text>
</comment>
<proteinExistence type="predicted"/>
<evidence type="ECO:0000313" key="2">
    <source>
        <dbReference type="Proteomes" id="UP001516400"/>
    </source>
</evidence>
<dbReference type="EMBL" id="JABFTP020000042">
    <property type="protein sequence ID" value="KAL3271835.1"/>
    <property type="molecule type" value="Genomic_DNA"/>
</dbReference>
<accession>A0ABD2N055</accession>
<name>A0ABD2N055_9CUCU</name>